<accession>A0ACC0J513</accession>
<reference evidence="1 2" key="1">
    <citation type="journal article" date="2022" name="Plant J.">
        <title>Chromosome-level genome of Camellia lanceoleosa provides a valuable resource for understanding genome evolution and self-incompatibility.</title>
        <authorList>
            <person name="Gong W."/>
            <person name="Xiao S."/>
            <person name="Wang L."/>
            <person name="Liao Z."/>
            <person name="Chang Y."/>
            <person name="Mo W."/>
            <person name="Hu G."/>
            <person name="Li W."/>
            <person name="Zhao G."/>
            <person name="Zhu H."/>
            <person name="Hu X."/>
            <person name="Ji K."/>
            <person name="Xiang X."/>
            <person name="Song Q."/>
            <person name="Yuan D."/>
            <person name="Jin S."/>
            <person name="Zhang L."/>
        </authorList>
    </citation>
    <scope>NUCLEOTIDE SEQUENCE [LARGE SCALE GENOMIC DNA]</scope>
    <source>
        <strain evidence="1">SQ_2022a</strain>
    </source>
</reference>
<protein>
    <submittedName>
        <fullName evidence="1">Protein RKD4</fullName>
    </submittedName>
</protein>
<proteinExistence type="predicted"/>
<comment type="caution">
    <text evidence="1">The sequence shown here is derived from an EMBL/GenBank/DDBJ whole genome shotgun (WGS) entry which is preliminary data.</text>
</comment>
<evidence type="ECO:0000313" key="1">
    <source>
        <dbReference type="EMBL" id="KAI8031914.1"/>
    </source>
</evidence>
<evidence type="ECO:0000313" key="2">
    <source>
        <dbReference type="Proteomes" id="UP001060215"/>
    </source>
</evidence>
<dbReference type="Proteomes" id="UP001060215">
    <property type="component" value="Chromosome 1"/>
</dbReference>
<gene>
    <name evidence="1" type="ORF">LOK49_LG01G01743</name>
</gene>
<sequence length="259" mass="30425">MDSPKVRLHVPKVEKNHNEFDWLYLEKQTQGMYDQQLTFTDSFDQFMNSFMEFDLCQTPYQNNQIAHFDFKDFQDIRGSDMGFWDFNIPSFYDDIVMDTKVEMMNSSSDHHLESVGGSLASNNEVQEFAAIEREEVKRKSSGNGKSKCAALELDEIQKYFDVPITKAAKELKVGLTVLKKRCRELNIMRWPHRKIKSLKSLIDNVKELGLTMEIEMLEEHRRMVEKLPELELTERTKKLRQACFKANYKKRRSLASLSN</sequence>
<name>A0ACC0J513_9ERIC</name>
<keyword evidence="2" id="KW-1185">Reference proteome</keyword>
<organism evidence="1 2">
    <name type="scientific">Camellia lanceoleosa</name>
    <dbReference type="NCBI Taxonomy" id="1840588"/>
    <lineage>
        <taxon>Eukaryota</taxon>
        <taxon>Viridiplantae</taxon>
        <taxon>Streptophyta</taxon>
        <taxon>Embryophyta</taxon>
        <taxon>Tracheophyta</taxon>
        <taxon>Spermatophyta</taxon>
        <taxon>Magnoliopsida</taxon>
        <taxon>eudicotyledons</taxon>
        <taxon>Gunneridae</taxon>
        <taxon>Pentapetalae</taxon>
        <taxon>asterids</taxon>
        <taxon>Ericales</taxon>
        <taxon>Theaceae</taxon>
        <taxon>Camellia</taxon>
    </lineage>
</organism>
<dbReference type="EMBL" id="CM045758">
    <property type="protein sequence ID" value="KAI8031914.1"/>
    <property type="molecule type" value="Genomic_DNA"/>
</dbReference>